<keyword evidence="2" id="KW-1185">Reference proteome</keyword>
<evidence type="ECO:0000313" key="1">
    <source>
        <dbReference type="EMBL" id="CCB49564.1"/>
    </source>
</evidence>
<reference evidence="2" key="1">
    <citation type="journal article" date="2007" name="Nature">
        <title>The grapevine genome sequence suggests ancestral hexaploidization in major angiosperm phyla.</title>
        <authorList>
            <consortium name="The French-Italian Public Consortium for Grapevine Genome Characterization."/>
            <person name="Jaillon O."/>
            <person name="Aury J.-M."/>
            <person name="Noel B."/>
            <person name="Policriti A."/>
            <person name="Clepet C."/>
            <person name="Casagrande A."/>
            <person name="Choisne N."/>
            <person name="Aubourg S."/>
            <person name="Vitulo N."/>
            <person name="Jubin C."/>
            <person name="Vezzi A."/>
            <person name="Legeai F."/>
            <person name="Hugueney P."/>
            <person name="Dasilva C."/>
            <person name="Horner D."/>
            <person name="Mica E."/>
            <person name="Jublot D."/>
            <person name="Poulain J."/>
            <person name="Bruyere C."/>
            <person name="Billault A."/>
            <person name="Segurens B."/>
            <person name="Gouyvenoux M."/>
            <person name="Ugarte E."/>
            <person name="Cattonaro F."/>
            <person name="Anthouard V."/>
            <person name="Vico V."/>
            <person name="Del Fabbro C."/>
            <person name="Alaux M."/>
            <person name="Di Gaspero G."/>
            <person name="Dumas V."/>
            <person name="Felice N."/>
            <person name="Paillard S."/>
            <person name="Juman I."/>
            <person name="Moroldo M."/>
            <person name="Scalabrin S."/>
            <person name="Canaguier A."/>
            <person name="Le Clainche I."/>
            <person name="Malacrida G."/>
            <person name="Durand E."/>
            <person name="Pesole G."/>
            <person name="Laucou V."/>
            <person name="Chatelet P."/>
            <person name="Merdinoglu D."/>
            <person name="Delledonne M."/>
            <person name="Pezzotti M."/>
            <person name="Lecharny A."/>
            <person name="Scarpelli C."/>
            <person name="Artiguenave F."/>
            <person name="Pe M.E."/>
            <person name="Valle G."/>
            <person name="Morgante M."/>
            <person name="Caboche M."/>
            <person name="Adam-Blondon A.-F."/>
            <person name="Weissenbach J."/>
            <person name="Quetier F."/>
            <person name="Wincker P."/>
        </authorList>
    </citation>
    <scope>NUCLEOTIDE SEQUENCE [LARGE SCALE GENOMIC DNA]</scope>
    <source>
        <strain evidence="2">cv. Pinot noir / PN40024</strain>
    </source>
</reference>
<dbReference type="EMBL" id="FN595510">
    <property type="protein sequence ID" value="CCB49564.1"/>
    <property type="molecule type" value="Genomic_DNA"/>
</dbReference>
<dbReference type="Proteomes" id="UP000009183">
    <property type="component" value="Chromosome 13"/>
</dbReference>
<proteinExistence type="predicted"/>
<sequence>MNGTPLKADNEGSKMKLYLRKDAPILCTVEAWIGLQQGCMLLKTWMDWAAASWVGIF</sequence>
<name>F6HBH4_VITVI</name>
<gene>
    <name evidence="1" type="ordered locus">VIT_13s0073g00470</name>
</gene>
<protein>
    <submittedName>
        <fullName evidence="1">Uncharacterized protein</fullName>
    </submittedName>
</protein>
<evidence type="ECO:0000313" key="2">
    <source>
        <dbReference type="Proteomes" id="UP000009183"/>
    </source>
</evidence>
<dbReference type="PaxDb" id="29760-VIT_13s0073g00470.t01"/>
<dbReference type="InParanoid" id="F6HBH4"/>
<organism evidence="1 2">
    <name type="scientific">Vitis vinifera</name>
    <name type="common">Grape</name>
    <dbReference type="NCBI Taxonomy" id="29760"/>
    <lineage>
        <taxon>Eukaryota</taxon>
        <taxon>Viridiplantae</taxon>
        <taxon>Streptophyta</taxon>
        <taxon>Embryophyta</taxon>
        <taxon>Tracheophyta</taxon>
        <taxon>Spermatophyta</taxon>
        <taxon>Magnoliopsida</taxon>
        <taxon>eudicotyledons</taxon>
        <taxon>Gunneridae</taxon>
        <taxon>Pentapetalae</taxon>
        <taxon>rosids</taxon>
        <taxon>Vitales</taxon>
        <taxon>Vitaceae</taxon>
        <taxon>Viteae</taxon>
        <taxon>Vitis</taxon>
    </lineage>
</organism>
<dbReference type="AlphaFoldDB" id="F6HBH4"/>
<dbReference type="HOGENOM" id="CLU_3000320_0_0_1"/>
<accession>F6HBH4</accession>